<feature type="compositionally biased region" description="Polar residues" evidence="1">
    <location>
        <begin position="37"/>
        <end position="50"/>
    </location>
</feature>
<dbReference type="Proteomes" id="UP000762676">
    <property type="component" value="Unassembled WGS sequence"/>
</dbReference>
<gene>
    <name evidence="2" type="ORF">ElyMa_003959000</name>
</gene>
<evidence type="ECO:0000313" key="3">
    <source>
        <dbReference type="Proteomes" id="UP000762676"/>
    </source>
</evidence>
<proteinExistence type="predicted"/>
<feature type="region of interest" description="Disordered" evidence="1">
    <location>
        <begin position="37"/>
        <end position="59"/>
    </location>
</feature>
<evidence type="ECO:0000256" key="1">
    <source>
        <dbReference type="SAM" id="MobiDB-lite"/>
    </source>
</evidence>
<comment type="caution">
    <text evidence="2">The sequence shown here is derived from an EMBL/GenBank/DDBJ whole genome shotgun (WGS) entry which is preliminary data.</text>
</comment>
<accession>A0AAV4FWF6</accession>
<evidence type="ECO:0008006" key="4">
    <source>
        <dbReference type="Google" id="ProtNLM"/>
    </source>
</evidence>
<dbReference type="EMBL" id="BMAT01008053">
    <property type="protein sequence ID" value="GFR77058.1"/>
    <property type="molecule type" value="Genomic_DNA"/>
</dbReference>
<name>A0AAV4FWF6_9GAST</name>
<reference evidence="2 3" key="1">
    <citation type="journal article" date="2021" name="Elife">
        <title>Chloroplast acquisition without the gene transfer in kleptoplastic sea slugs, Plakobranchus ocellatus.</title>
        <authorList>
            <person name="Maeda T."/>
            <person name="Takahashi S."/>
            <person name="Yoshida T."/>
            <person name="Shimamura S."/>
            <person name="Takaki Y."/>
            <person name="Nagai Y."/>
            <person name="Toyoda A."/>
            <person name="Suzuki Y."/>
            <person name="Arimoto A."/>
            <person name="Ishii H."/>
            <person name="Satoh N."/>
            <person name="Nishiyama T."/>
            <person name="Hasebe M."/>
            <person name="Maruyama T."/>
            <person name="Minagawa J."/>
            <person name="Obokata J."/>
            <person name="Shigenobu S."/>
        </authorList>
    </citation>
    <scope>NUCLEOTIDE SEQUENCE [LARGE SCALE GENOMIC DNA]</scope>
</reference>
<sequence length="125" mass="14154">MGAEGRMQRNRAFIQKDEQMLTLVQFLKSLDAFDQTGPSPTTAFGEQGITSEDKVHPPIAPKPLTLERFWENYDQHLASESKDVWGRIVNDLKRVPPGNHDEILNEFESLQSGTRAYLQGLLKGK</sequence>
<organism evidence="2 3">
    <name type="scientific">Elysia marginata</name>
    <dbReference type="NCBI Taxonomy" id="1093978"/>
    <lineage>
        <taxon>Eukaryota</taxon>
        <taxon>Metazoa</taxon>
        <taxon>Spiralia</taxon>
        <taxon>Lophotrochozoa</taxon>
        <taxon>Mollusca</taxon>
        <taxon>Gastropoda</taxon>
        <taxon>Heterobranchia</taxon>
        <taxon>Euthyneura</taxon>
        <taxon>Panpulmonata</taxon>
        <taxon>Sacoglossa</taxon>
        <taxon>Placobranchoidea</taxon>
        <taxon>Plakobranchidae</taxon>
        <taxon>Elysia</taxon>
    </lineage>
</organism>
<protein>
    <recommendedName>
        <fullName evidence="4">FH2 domain-containing protein</fullName>
    </recommendedName>
</protein>
<dbReference type="AlphaFoldDB" id="A0AAV4FWF6"/>
<keyword evidence="3" id="KW-1185">Reference proteome</keyword>
<evidence type="ECO:0000313" key="2">
    <source>
        <dbReference type="EMBL" id="GFR77058.1"/>
    </source>
</evidence>